<dbReference type="PANTHER" id="PTHR19212:SF0">
    <property type="entry name" value="LD07988P"/>
    <property type="match status" value="1"/>
</dbReference>
<feature type="region of interest" description="Disordered" evidence="4">
    <location>
        <begin position="222"/>
        <end position="249"/>
    </location>
</feature>
<accession>A0A914W188</accession>
<organism evidence="5 6">
    <name type="scientific">Plectus sambesii</name>
    <dbReference type="NCBI Taxonomy" id="2011161"/>
    <lineage>
        <taxon>Eukaryota</taxon>
        <taxon>Metazoa</taxon>
        <taxon>Ecdysozoa</taxon>
        <taxon>Nematoda</taxon>
        <taxon>Chromadorea</taxon>
        <taxon>Plectida</taxon>
        <taxon>Plectina</taxon>
        <taxon>Plectoidea</taxon>
        <taxon>Plectidae</taxon>
        <taxon>Plectus</taxon>
    </lineage>
</organism>
<evidence type="ECO:0000313" key="6">
    <source>
        <dbReference type="WBParaSite" id="PSAMB.scaffold2size251193.g762.t1"/>
    </source>
</evidence>
<evidence type="ECO:0000256" key="2">
    <source>
        <dbReference type="ARBA" id="ARBA00023054"/>
    </source>
</evidence>
<feature type="coiled-coil region" evidence="3">
    <location>
        <begin position="325"/>
        <end position="415"/>
    </location>
</feature>
<reference evidence="6" key="1">
    <citation type="submission" date="2022-11" db="UniProtKB">
        <authorList>
            <consortium name="WormBaseParasite"/>
        </authorList>
    </citation>
    <scope>IDENTIFICATION</scope>
</reference>
<dbReference type="GO" id="GO:0006355">
    <property type="term" value="P:regulation of DNA-templated transcription"/>
    <property type="evidence" value="ECO:0007669"/>
    <property type="project" value="InterPro"/>
</dbReference>
<dbReference type="Pfam" id="PF09738">
    <property type="entry name" value="LRRFIP"/>
    <property type="match status" value="1"/>
</dbReference>
<dbReference type="WBParaSite" id="PSAMB.scaffold2size251193.g762.t1">
    <property type="protein sequence ID" value="PSAMB.scaffold2size251193.g762.t1"/>
    <property type="gene ID" value="PSAMB.scaffold2size251193.g762"/>
</dbReference>
<evidence type="ECO:0000313" key="5">
    <source>
        <dbReference type="Proteomes" id="UP000887566"/>
    </source>
</evidence>
<proteinExistence type="inferred from homology"/>
<dbReference type="PANTHER" id="PTHR19212">
    <property type="entry name" value="LEUCINE RICH REPEAT IN FLII INTERACTING PROTEIN"/>
    <property type="match status" value="1"/>
</dbReference>
<sequence length="420" mass="47245">MDEEAWDRQVQVTRCLAELLEHVVVADEDADISGWSGLAMSYTSGGRRRAVSKHTAEEQALDRIARESDAPDSYSANRLSEGSRYLPRVPSSSGGLQRPRDDVDGSSSTPTRMSAAAEASDLKDKVTHLEDKFQRAMFLYSQLDNEKSALLYEMDLLKDDMEENEELLAQSQRETRDLTSEVKLLKRTIETLEGEQKSLRAQIEQRDALIEEAGLVLVERENGDDAADMGSGNSSNGGTPNRSSSQAGPVRPQALLFSQQTIALVDRAVPGSSSLDEKVKKLIDTNKKMRQQLEEAEIALSTRRSARMEDKNTMQNGPSMDLDLQKDSTKQLSDLKFKLQEVERENTNYQGNLIRVEGQLKRYKTTAEQGEKEIADLKLQNRNLKKDLRETENQLDESKETNKHLQNRLEKLRLSRKGAV</sequence>
<comment type="similarity">
    <text evidence="1">Belongs to the LRRFIP family.</text>
</comment>
<dbReference type="InterPro" id="IPR019139">
    <property type="entry name" value="LRRFIP1/2"/>
</dbReference>
<dbReference type="Proteomes" id="UP000887566">
    <property type="component" value="Unplaced"/>
</dbReference>
<evidence type="ECO:0000256" key="3">
    <source>
        <dbReference type="SAM" id="Coils"/>
    </source>
</evidence>
<dbReference type="AlphaFoldDB" id="A0A914W188"/>
<keyword evidence="2 3" id="KW-0175">Coiled coil</keyword>
<evidence type="ECO:0000256" key="1">
    <source>
        <dbReference type="ARBA" id="ARBA00008275"/>
    </source>
</evidence>
<protein>
    <submittedName>
        <fullName evidence="6">Leucine-rich repeat flightless-interacting protein 2</fullName>
    </submittedName>
</protein>
<name>A0A914W188_9BILA</name>
<feature type="compositionally biased region" description="Low complexity" evidence="4">
    <location>
        <begin position="230"/>
        <end position="245"/>
    </location>
</feature>
<dbReference type="Gene3D" id="1.20.5.4090">
    <property type="match status" value="1"/>
</dbReference>
<evidence type="ECO:0000256" key="4">
    <source>
        <dbReference type="SAM" id="MobiDB-lite"/>
    </source>
</evidence>
<feature type="region of interest" description="Disordered" evidence="4">
    <location>
        <begin position="66"/>
        <end position="119"/>
    </location>
</feature>
<keyword evidence="5" id="KW-1185">Reference proteome</keyword>